<dbReference type="InterPro" id="IPR027417">
    <property type="entry name" value="P-loop_NTPase"/>
</dbReference>
<dbReference type="Gene3D" id="1.10.8.60">
    <property type="match status" value="1"/>
</dbReference>
<protein>
    <submittedName>
        <fullName evidence="3">Regulatory inactivation of DnaA Hda protein</fullName>
    </submittedName>
</protein>
<dbReference type="OrthoDB" id="9784878at2"/>
<evidence type="ECO:0000259" key="1">
    <source>
        <dbReference type="Pfam" id="PF00308"/>
    </source>
</evidence>
<dbReference type="PANTHER" id="PTHR30050">
    <property type="entry name" value="CHROMOSOMAL REPLICATION INITIATOR PROTEIN DNAA"/>
    <property type="match status" value="1"/>
</dbReference>
<dbReference type="GO" id="GO:0032297">
    <property type="term" value="P:negative regulation of DNA-templated DNA replication initiation"/>
    <property type="evidence" value="ECO:0007669"/>
    <property type="project" value="InterPro"/>
</dbReference>
<sequence>MNRPVPAQLPLGIRLRDEASFDSFHGLATAPLVELLRGFSQLDQPPADSCIYLWGASGSGRSHLLQAACQQMSAAGGSSIYLPLKQLLEHPAELLEGMEGLDLLCIDDLQVLAGRNDWQEALFHLYNRLRDAGQRLLLAADCAPRQLPLELPDLVSRLGWGLVFQLPTPDDADKQAILQLRAAQRGLQLPDEVARYLLTRGGRGLDELFNLLERLDQASLQAQRRLTLPFVKQVLGW</sequence>
<reference evidence="4" key="1">
    <citation type="submission" date="2016-10" db="EMBL/GenBank/DDBJ databases">
        <authorList>
            <person name="Varghese N."/>
            <person name="Submissions S."/>
        </authorList>
    </citation>
    <scope>NUCLEOTIDE SEQUENCE [LARGE SCALE GENOMIC DNA]</scope>
    <source>
        <strain evidence="4">DSM 24213</strain>
    </source>
</reference>
<dbReference type="InterPro" id="IPR017788">
    <property type="entry name" value="Hda"/>
</dbReference>
<dbReference type="InterPro" id="IPR013317">
    <property type="entry name" value="DnaA_dom"/>
</dbReference>
<keyword evidence="4" id="KW-1185">Reference proteome</keyword>
<dbReference type="InterPro" id="IPR055199">
    <property type="entry name" value="Hda_lid"/>
</dbReference>
<proteinExistence type="predicted"/>
<dbReference type="Pfam" id="PF22688">
    <property type="entry name" value="Hda_lid"/>
    <property type="match status" value="1"/>
</dbReference>
<dbReference type="Pfam" id="PF00308">
    <property type="entry name" value="Bac_DnaA"/>
    <property type="match status" value="1"/>
</dbReference>
<dbReference type="NCBIfam" id="TIGR03420">
    <property type="entry name" value="DnaA_homol_Hda"/>
    <property type="match status" value="1"/>
</dbReference>
<dbReference type="GO" id="GO:0006270">
    <property type="term" value="P:DNA replication initiation"/>
    <property type="evidence" value="ECO:0007669"/>
    <property type="project" value="TreeGrafter"/>
</dbReference>
<name>A0A1I4NFW8_9GAMM</name>
<evidence type="ECO:0000313" key="4">
    <source>
        <dbReference type="Proteomes" id="UP000243629"/>
    </source>
</evidence>
<dbReference type="SUPFAM" id="SSF52540">
    <property type="entry name" value="P-loop containing nucleoside triphosphate hydrolases"/>
    <property type="match status" value="1"/>
</dbReference>
<organism evidence="3 4">
    <name type="scientific">Halopseudomonas yangmingensis</name>
    <dbReference type="NCBI Taxonomy" id="1720063"/>
    <lineage>
        <taxon>Bacteria</taxon>
        <taxon>Pseudomonadati</taxon>
        <taxon>Pseudomonadota</taxon>
        <taxon>Gammaproteobacteria</taxon>
        <taxon>Pseudomonadales</taxon>
        <taxon>Pseudomonadaceae</taxon>
        <taxon>Halopseudomonas</taxon>
    </lineage>
</organism>
<dbReference type="EMBL" id="FOUI01000001">
    <property type="protein sequence ID" value="SFM14369.1"/>
    <property type="molecule type" value="Genomic_DNA"/>
</dbReference>
<feature type="domain" description="Chromosomal replication initiator protein DnaA ATPAse" evidence="1">
    <location>
        <begin position="51"/>
        <end position="164"/>
    </location>
</feature>
<evidence type="ECO:0000259" key="2">
    <source>
        <dbReference type="Pfam" id="PF22688"/>
    </source>
</evidence>
<dbReference type="Gene3D" id="3.40.50.300">
    <property type="entry name" value="P-loop containing nucleotide triphosphate hydrolases"/>
    <property type="match status" value="1"/>
</dbReference>
<dbReference type="STRING" id="1720063.SAMN05216217_101289"/>
<dbReference type="PANTHER" id="PTHR30050:SF5">
    <property type="entry name" value="DNAA REGULATORY INACTIVATOR HDA"/>
    <property type="match status" value="1"/>
</dbReference>
<dbReference type="Proteomes" id="UP000243629">
    <property type="component" value="Unassembled WGS sequence"/>
</dbReference>
<accession>A0A1I4NFW8</accession>
<dbReference type="RefSeq" id="WP_093471658.1">
    <property type="nucleotide sequence ID" value="NZ_FOUI01000001.1"/>
</dbReference>
<gene>
    <name evidence="3" type="ORF">SAMN05216217_101289</name>
</gene>
<evidence type="ECO:0000313" key="3">
    <source>
        <dbReference type="EMBL" id="SFM14369.1"/>
    </source>
</evidence>
<dbReference type="AlphaFoldDB" id="A0A1I4NFW8"/>
<feature type="domain" description="Hda lid" evidence="2">
    <location>
        <begin position="171"/>
        <end position="235"/>
    </location>
</feature>